<dbReference type="PRINTS" id="PR00455">
    <property type="entry name" value="HTHTETR"/>
</dbReference>
<keyword evidence="5" id="KW-1185">Reference proteome</keyword>
<dbReference type="InterPro" id="IPR001647">
    <property type="entry name" value="HTH_TetR"/>
</dbReference>
<dbReference type="InterPro" id="IPR009057">
    <property type="entry name" value="Homeodomain-like_sf"/>
</dbReference>
<keyword evidence="1 2" id="KW-0238">DNA-binding</keyword>
<reference evidence="4" key="1">
    <citation type="submission" date="2020-09" db="EMBL/GenBank/DDBJ databases">
        <title>Secondary metabolite and genome analysis of marine Streptomyces chumphonensis KK1-2T.</title>
        <authorList>
            <person name="Phongsopitanun W."/>
            <person name="Kanchanasin P."/>
            <person name="Pittayakhajonwut P."/>
            <person name="Suwanborirux K."/>
            <person name="Tanasupawat S."/>
        </authorList>
    </citation>
    <scope>NUCLEOTIDE SEQUENCE</scope>
    <source>
        <strain evidence="4">KK1-2</strain>
    </source>
</reference>
<dbReference type="Gene3D" id="1.10.357.10">
    <property type="entry name" value="Tetracycline Repressor, domain 2"/>
    <property type="match status" value="1"/>
</dbReference>
<dbReference type="Pfam" id="PF17940">
    <property type="entry name" value="TetR_C_31"/>
    <property type="match status" value="1"/>
</dbReference>
<dbReference type="InterPro" id="IPR050109">
    <property type="entry name" value="HTH-type_TetR-like_transc_reg"/>
</dbReference>
<feature type="DNA-binding region" description="H-T-H motif" evidence="2">
    <location>
        <begin position="28"/>
        <end position="47"/>
    </location>
</feature>
<gene>
    <name evidence="4" type="ORF">IF129_16070</name>
</gene>
<dbReference type="GO" id="GO:0003700">
    <property type="term" value="F:DNA-binding transcription factor activity"/>
    <property type="evidence" value="ECO:0007669"/>
    <property type="project" value="TreeGrafter"/>
</dbReference>
<name>A0A927F0C3_9ACTN</name>
<evidence type="ECO:0000313" key="4">
    <source>
        <dbReference type="EMBL" id="MBD3933063.1"/>
    </source>
</evidence>
<dbReference type="PANTHER" id="PTHR30055">
    <property type="entry name" value="HTH-TYPE TRANSCRIPTIONAL REGULATOR RUTR"/>
    <property type="match status" value="1"/>
</dbReference>
<evidence type="ECO:0000313" key="5">
    <source>
        <dbReference type="Proteomes" id="UP000632289"/>
    </source>
</evidence>
<comment type="caution">
    <text evidence="4">The sequence shown here is derived from an EMBL/GenBank/DDBJ whole genome shotgun (WGS) entry which is preliminary data.</text>
</comment>
<dbReference type="PANTHER" id="PTHR30055:SF231">
    <property type="entry name" value="TRANSCRIPTIONAL REGULATORY PROTEIN (PROBABLY DEOR-FAMILY)-RELATED"/>
    <property type="match status" value="1"/>
</dbReference>
<evidence type="ECO:0000259" key="3">
    <source>
        <dbReference type="PROSITE" id="PS50977"/>
    </source>
</evidence>
<evidence type="ECO:0000256" key="2">
    <source>
        <dbReference type="PROSITE-ProRule" id="PRU00335"/>
    </source>
</evidence>
<organism evidence="4 5">
    <name type="scientific">Streptomyces chumphonensis</name>
    <dbReference type="NCBI Taxonomy" id="1214925"/>
    <lineage>
        <taxon>Bacteria</taxon>
        <taxon>Bacillati</taxon>
        <taxon>Actinomycetota</taxon>
        <taxon>Actinomycetes</taxon>
        <taxon>Kitasatosporales</taxon>
        <taxon>Streptomycetaceae</taxon>
        <taxon>Streptomyces</taxon>
    </lineage>
</organism>
<feature type="domain" description="HTH tetR-type" evidence="3">
    <location>
        <begin position="5"/>
        <end position="65"/>
    </location>
</feature>
<dbReference type="Proteomes" id="UP000632289">
    <property type="component" value="Unassembled WGS sequence"/>
</dbReference>
<accession>A0A927F0C3</accession>
<dbReference type="Pfam" id="PF00440">
    <property type="entry name" value="TetR_N"/>
    <property type="match status" value="1"/>
</dbReference>
<dbReference type="SUPFAM" id="SSF46689">
    <property type="entry name" value="Homeodomain-like"/>
    <property type="match status" value="1"/>
</dbReference>
<evidence type="ECO:0000256" key="1">
    <source>
        <dbReference type="ARBA" id="ARBA00023125"/>
    </source>
</evidence>
<dbReference type="PROSITE" id="PS50977">
    <property type="entry name" value="HTH_TETR_2"/>
    <property type="match status" value="1"/>
</dbReference>
<dbReference type="AlphaFoldDB" id="A0A927F0C3"/>
<proteinExistence type="predicted"/>
<sequence length="193" mass="21566">MRTNPERRAALLHAAIDVLAEEGARGLTFRAVDERAGVPKGTASNYFADRDTLLRQAGQHLFVRLTPDPEYLAERMSRPPSKALDAVLMRDIVERARSDRNGFLAMLELRLEATRRPELREVFTEHYRANLEENVRAHVEGGFPGDRSTVVMLYLAMTGLLVEYLTLPGVLDAAESPLDDLVGSLVDVIVPER</sequence>
<protein>
    <submittedName>
        <fullName evidence="4">TetR family transcriptional regulator</fullName>
    </submittedName>
</protein>
<dbReference type="InterPro" id="IPR041583">
    <property type="entry name" value="TetR_C_31"/>
</dbReference>
<dbReference type="EMBL" id="JACXYU010000008">
    <property type="protein sequence ID" value="MBD3933063.1"/>
    <property type="molecule type" value="Genomic_DNA"/>
</dbReference>
<dbReference type="GO" id="GO:0000976">
    <property type="term" value="F:transcription cis-regulatory region binding"/>
    <property type="evidence" value="ECO:0007669"/>
    <property type="project" value="TreeGrafter"/>
</dbReference>